<accession>A0A2P9AR97</accession>
<dbReference type="EMBL" id="FUIG01000044">
    <property type="protein sequence ID" value="SJM33685.1"/>
    <property type="molecule type" value="Genomic_DNA"/>
</dbReference>
<keyword evidence="3" id="KW-1185">Reference proteome</keyword>
<evidence type="ECO:0000313" key="2">
    <source>
        <dbReference type="EMBL" id="SJM33685.1"/>
    </source>
</evidence>
<evidence type="ECO:0000256" key="1">
    <source>
        <dbReference type="SAM" id="Phobius"/>
    </source>
</evidence>
<keyword evidence="1" id="KW-1133">Transmembrane helix</keyword>
<reference evidence="3" key="1">
    <citation type="submission" date="2016-12" db="EMBL/GenBank/DDBJ databases">
        <authorList>
            <person name="Brunel B."/>
        </authorList>
    </citation>
    <scope>NUCLEOTIDE SEQUENCE [LARGE SCALE GENOMIC DNA]</scope>
</reference>
<gene>
    <name evidence="2" type="ORF">BQ8482_360086</name>
</gene>
<keyword evidence="1" id="KW-0472">Membrane</keyword>
<dbReference type="Proteomes" id="UP000245698">
    <property type="component" value="Unassembled WGS sequence"/>
</dbReference>
<keyword evidence="1" id="KW-0812">Transmembrane</keyword>
<proteinExistence type="predicted"/>
<dbReference type="AlphaFoldDB" id="A0A2P9AR97"/>
<name>A0A2P9AR97_9HYPH</name>
<organism evidence="2 3">
    <name type="scientific">Mesorhizobium delmotii</name>
    <dbReference type="NCBI Taxonomy" id="1631247"/>
    <lineage>
        <taxon>Bacteria</taxon>
        <taxon>Pseudomonadati</taxon>
        <taxon>Pseudomonadota</taxon>
        <taxon>Alphaproteobacteria</taxon>
        <taxon>Hyphomicrobiales</taxon>
        <taxon>Phyllobacteriaceae</taxon>
        <taxon>Mesorhizobium</taxon>
    </lineage>
</organism>
<evidence type="ECO:0000313" key="3">
    <source>
        <dbReference type="Proteomes" id="UP000245698"/>
    </source>
</evidence>
<protein>
    <submittedName>
        <fullName evidence="2">Uncharacterized protein</fullName>
    </submittedName>
</protein>
<sequence length="178" mass="18523">MARHRMSFEEVLKRALVDAKAHQALGRHVPVNIPLRHRTGRAGASCDILVSAFSIGARYARLSMMTSLPSIGRLLAFLAVLGLLLGPLASSVTVPAMAAPAPMEMADGMPCPDNPPALPDCGKGCPLVALCLTAFTSAMASADESLLGPSVIGSKIPPHGYSPGASLHHEPHPRPPKA</sequence>
<feature type="transmembrane region" description="Helical" evidence="1">
    <location>
        <begin position="71"/>
        <end position="89"/>
    </location>
</feature>